<accession>A0A1I7FMM5</accession>
<dbReference type="RefSeq" id="WP_068839311.1">
    <property type="nucleotide sequence ID" value="NZ_BMXC01000001.1"/>
</dbReference>
<keyword evidence="1" id="KW-0175">Coiled coil</keyword>
<protein>
    <submittedName>
        <fullName evidence="2">Uncharacterized protein</fullName>
    </submittedName>
</protein>
<keyword evidence="3" id="KW-1185">Reference proteome</keyword>
<gene>
    <name evidence="2" type="ORF">SAMN04487941_0326</name>
</gene>
<proteinExistence type="predicted"/>
<dbReference type="Proteomes" id="UP000182491">
    <property type="component" value="Unassembled WGS sequence"/>
</dbReference>
<organism evidence="2 3">
    <name type="scientific">Pontibacter akesuensis</name>
    <dbReference type="NCBI Taxonomy" id="388950"/>
    <lineage>
        <taxon>Bacteria</taxon>
        <taxon>Pseudomonadati</taxon>
        <taxon>Bacteroidota</taxon>
        <taxon>Cytophagia</taxon>
        <taxon>Cytophagales</taxon>
        <taxon>Hymenobacteraceae</taxon>
        <taxon>Pontibacter</taxon>
    </lineage>
</organism>
<dbReference type="AlphaFoldDB" id="A0A1I7FMM5"/>
<sequence>MHKIRLILTCLCFPFLFSCDGQRTQEETVEVEATASDQALTEYRDIVTELEEDELSEVEKEALRQSANDTSLWTNEKANLQLEQEERWTAVKVNREELTEEQRAEIDDLNRRYETARQRRGEKYEEERQMYLLRRELLGLDTFNVDLEDVTSENIVEVYEHFVSTLPDKMGAYEQRDWNQVEGLWSSLNTRLDAVRTELGQPALSAISKAQARYLEIRKQANIR</sequence>
<name>A0A1I7FMM5_9BACT</name>
<dbReference type="PROSITE" id="PS51257">
    <property type="entry name" value="PROKAR_LIPOPROTEIN"/>
    <property type="match status" value="1"/>
</dbReference>
<dbReference type="EMBL" id="FPCA01000001">
    <property type="protein sequence ID" value="SFU37434.1"/>
    <property type="molecule type" value="Genomic_DNA"/>
</dbReference>
<evidence type="ECO:0000313" key="2">
    <source>
        <dbReference type="EMBL" id="SFU37434.1"/>
    </source>
</evidence>
<evidence type="ECO:0000313" key="3">
    <source>
        <dbReference type="Proteomes" id="UP000182491"/>
    </source>
</evidence>
<evidence type="ECO:0000256" key="1">
    <source>
        <dbReference type="SAM" id="Coils"/>
    </source>
</evidence>
<feature type="coiled-coil region" evidence="1">
    <location>
        <begin position="99"/>
        <end position="126"/>
    </location>
</feature>
<dbReference type="OrthoDB" id="851558at2"/>
<reference evidence="3" key="1">
    <citation type="submission" date="2016-10" db="EMBL/GenBank/DDBJ databases">
        <authorList>
            <person name="Varghese N."/>
        </authorList>
    </citation>
    <scope>NUCLEOTIDE SEQUENCE [LARGE SCALE GENOMIC DNA]</scope>
    <source>
        <strain evidence="3">DSM 18820</strain>
    </source>
</reference>